<name>A0ABU5Q5S1_9BACT</name>
<keyword evidence="8" id="KW-1185">Reference proteome</keyword>
<dbReference type="RefSeq" id="WP_323294952.1">
    <property type="nucleotide sequence ID" value="NZ_JAYFUM010000001.1"/>
</dbReference>
<evidence type="ECO:0000256" key="1">
    <source>
        <dbReference type="ARBA" id="ARBA00004651"/>
    </source>
</evidence>
<keyword evidence="4 6" id="KW-1133">Transmembrane helix</keyword>
<accession>A0ABU5Q5S1</accession>
<evidence type="ECO:0000256" key="3">
    <source>
        <dbReference type="ARBA" id="ARBA00022692"/>
    </source>
</evidence>
<evidence type="ECO:0000313" key="7">
    <source>
        <dbReference type="EMBL" id="MEA5137784.1"/>
    </source>
</evidence>
<proteinExistence type="predicted"/>
<feature type="transmembrane region" description="Helical" evidence="6">
    <location>
        <begin position="320"/>
        <end position="343"/>
    </location>
</feature>
<feature type="transmembrane region" description="Helical" evidence="6">
    <location>
        <begin position="230"/>
        <end position="250"/>
    </location>
</feature>
<feature type="transmembrane region" description="Helical" evidence="6">
    <location>
        <begin position="466"/>
        <end position="487"/>
    </location>
</feature>
<evidence type="ECO:0000256" key="2">
    <source>
        <dbReference type="ARBA" id="ARBA00022475"/>
    </source>
</evidence>
<sequence>MSILKKLASETASYGVSTILGRSLNFLLVIVHTAAFLPKELNVNVKLYAYIAIANIIYTYGMETAFFRFAAEDKAKYYNIIQTAITVSSCVFSGILTLFSSPIISALGYPGKEMFLIWIALIVATDAITAIPFARLRLEKKTKQFVKAKIFNILVNVALNVIFLLGFKKIAEGDYFLFLQPLAQKLYVPSIGAGYIFLANLLANFSLFYFLKAEFKDFKFQFDKDAFRNLWIYAYPVMIMTLASTFNLMFDRILLEKLLPEGFYPNLTSQEALGIYGNVYKLSIFMSLATQAFRYAAEPFFLSKVDDKNSPETLADVTKWFLITCIFIWLGVCLNLDLLKVLFLRKQIYWEGMSVVPILLLANLFLGVYYNISVWFKLNKKTYFGTRITLIGLAITILFNIILIPRMGYMGCAVAFLISCFSMTAICYYYGQKYYPVPYKILSAFGYIVSAGVLIFCTLKINIDNLWVSVPYHLLLLILYTAGVVLVERKTIIPLKVRDKYAFLK</sequence>
<dbReference type="InterPro" id="IPR050833">
    <property type="entry name" value="Poly_Biosynth_Transport"/>
</dbReference>
<evidence type="ECO:0000256" key="6">
    <source>
        <dbReference type="SAM" id="Phobius"/>
    </source>
</evidence>
<dbReference type="EMBL" id="JAYFUM010000001">
    <property type="protein sequence ID" value="MEA5137784.1"/>
    <property type="molecule type" value="Genomic_DNA"/>
</dbReference>
<feature type="transmembrane region" description="Helical" evidence="6">
    <location>
        <begin position="47"/>
        <end position="71"/>
    </location>
</feature>
<evidence type="ECO:0000313" key="8">
    <source>
        <dbReference type="Proteomes" id="UP001302949"/>
    </source>
</evidence>
<comment type="subcellular location">
    <subcellularLocation>
        <location evidence="1">Cell membrane</location>
        <topology evidence="1">Multi-pass membrane protein</topology>
    </subcellularLocation>
</comment>
<keyword evidence="5 6" id="KW-0472">Membrane</keyword>
<gene>
    <name evidence="7" type="ORF">VB248_01490</name>
</gene>
<feature type="transmembrane region" description="Helical" evidence="6">
    <location>
        <begin position="115"/>
        <end position="138"/>
    </location>
</feature>
<feature type="transmembrane region" description="Helical" evidence="6">
    <location>
        <begin position="437"/>
        <end position="459"/>
    </location>
</feature>
<comment type="caution">
    <text evidence="7">The sequence shown here is derived from an EMBL/GenBank/DDBJ whole genome shotgun (WGS) entry which is preliminary data.</text>
</comment>
<feature type="transmembrane region" description="Helical" evidence="6">
    <location>
        <begin position="12"/>
        <end position="35"/>
    </location>
</feature>
<reference evidence="7 8" key="1">
    <citation type="submission" date="2023-12" db="EMBL/GenBank/DDBJ databases">
        <title>Novel species of the genus Arcicella isolated from rivers.</title>
        <authorList>
            <person name="Lu H."/>
        </authorList>
    </citation>
    <scope>NUCLEOTIDE SEQUENCE [LARGE SCALE GENOMIC DNA]</scope>
    <source>
        <strain evidence="7 8">KCTC 23307</strain>
    </source>
</reference>
<dbReference type="PANTHER" id="PTHR30250:SF11">
    <property type="entry name" value="O-ANTIGEN TRANSPORTER-RELATED"/>
    <property type="match status" value="1"/>
</dbReference>
<dbReference type="PANTHER" id="PTHR30250">
    <property type="entry name" value="PST FAMILY PREDICTED COLANIC ACID TRANSPORTER"/>
    <property type="match status" value="1"/>
</dbReference>
<feature type="transmembrane region" description="Helical" evidence="6">
    <location>
        <begin position="411"/>
        <end position="431"/>
    </location>
</feature>
<dbReference type="Proteomes" id="UP001302949">
    <property type="component" value="Unassembled WGS sequence"/>
</dbReference>
<feature type="transmembrane region" description="Helical" evidence="6">
    <location>
        <begin position="355"/>
        <end position="372"/>
    </location>
</feature>
<evidence type="ECO:0000256" key="5">
    <source>
        <dbReference type="ARBA" id="ARBA00023136"/>
    </source>
</evidence>
<keyword evidence="3 6" id="KW-0812">Transmembrane</keyword>
<feature type="transmembrane region" description="Helical" evidence="6">
    <location>
        <begin position="187"/>
        <end position="210"/>
    </location>
</feature>
<evidence type="ECO:0000256" key="4">
    <source>
        <dbReference type="ARBA" id="ARBA00022989"/>
    </source>
</evidence>
<protein>
    <submittedName>
        <fullName evidence="7">Polysaccharide biosynthesis C-terminal domain-containing protein</fullName>
    </submittedName>
</protein>
<organism evidence="7 8">
    <name type="scientific">Arcicella rigui</name>
    <dbReference type="NCBI Taxonomy" id="797020"/>
    <lineage>
        <taxon>Bacteria</taxon>
        <taxon>Pseudomonadati</taxon>
        <taxon>Bacteroidota</taxon>
        <taxon>Cytophagia</taxon>
        <taxon>Cytophagales</taxon>
        <taxon>Flectobacillaceae</taxon>
        <taxon>Arcicella</taxon>
    </lineage>
</organism>
<keyword evidence="2" id="KW-1003">Cell membrane</keyword>
<feature type="transmembrane region" description="Helical" evidence="6">
    <location>
        <begin position="83"/>
        <end position="109"/>
    </location>
</feature>
<feature type="transmembrane region" description="Helical" evidence="6">
    <location>
        <begin position="150"/>
        <end position="167"/>
    </location>
</feature>
<feature type="transmembrane region" description="Helical" evidence="6">
    <location>
        <begin position="384"/>
        <end position="404"/>
    </location>
</feature>